<gene>
    <name evidence="7" type="ORF">HJ588_15005</name>
</gene>
<evidence type="ECO:0000256" key="1">
    <source>
        <dbReference type="ARBA" id="ARBA00023235"/>
    </source>
</evidence>
<keyword evidence="2" id="KW-0119">Carbohydrate metabolism</keyword>
<evidence type="ECO:0000256" key="2">
    <source>
        <dbReference type="ARBA" id="ARBA00023277"/>
    </source>
</evidence>
<comment type="similarity">
    <text evidence="3">Belongs to the hyi family.</text>
</comment>
<dbReference type="InterPro" id="IPR026040">
    <property type="entry name" value="HyI-like"/>
</dbReference>
<evidence type="ECO:0000256" key="4">
    <source>
        <dbReference type="PIRSR" id="PIRSR006241-50"/>
    </source>
</evidence>
<dbReference type="Gene3D" id="3.20.20.150">
    <property type="entry name" value="Divalent-metal-dependent TIM barrel enzymes"/>
    <property type="match status" value="1"/>
</dbReference>
<dbReference type="RefSeq" id="WP_171156970.1">
    <property type="nucleotide sequence ID" value="NZ_JABENB010000002.1"/>
</dbReference>
<dbReference type="Proteomes" id="UP000557772">
    <property type="component" value="Unassembled WGS sequence"/>
</dbReference>
<dbReference type="AlphaFoldDB" id="A0A849AJH6"/>
<keyword evidence="5" id="KW-0732">Signal</keyword>
<dbReference type="InterPro" id="IPR050417">
    <property type="entry name" value="Sugar_Epim/Isomerase"/>
</dbReference>
<evidence type="ECO:0000313" key="7">
    <source>
        <dbReference type="EMBL" id="NNG40575.1"/>
    </source>
</evidence>
<dbReference type="GO" id="GO:0008903">
    <property type="term" value="F:hydroxypyruvate isomerase activity"/>
    <property type="evidence" value="ECO:0007669"/>
    <property type="project" value="TreeGrafter"/>
</dbReference>
<feature type="active site" description="Proton donor/acceptor" evidence="4">
    <location>
        <position position="252"/>
    </location>
</feature>
<accession>A0A849AJH6</accession>
<keyword evidence="1 3" id="KW-0413">Isomerase</keyword>
<evidence type="ECO:0000256" key="3">
    <source>
        <dbReference type="PIRNR" id="PIRNR006241"/>
    </source>
</evidence>
<name>A0A849AJH6_9MICO</name>
<dbReference type="Pfam" id="PF01261">
    <property type="entry name" value="AP_endonuc_2"/>
    <property type="match status" value="1"/>
</dbReference>
<evidence type="ECO:0000259" key="6">
    <source>
        <dbReference type="Pfam" id="PF01261"/>
    </source>
</evidence>
<feature type="chain" id="PRO_5032336996" evidence="5">
    <location>
        <begin position="29"/>
        <end position="282"/>
    </location>
</feature>
<dbReference type="SUPFAM" id="SSF51658">
    <property type="entry name" value="Xylose isomerase-like"/>
    <property type="match status" value="1"/>
</dbReference>
<dbReference type="PIRSF" id="PIRSF006241">
    <property type="entry name" value="HyI"/>
    <property type="match status" value="1"/>
</dbReference>
<protein>
    <submittedName>
        <fullName evidence="7">TIM barrel protein</fullName>
    </submittedName>
</protein>
<dbReference type="PANTHER" id="PTHR43489:SF6">
    <property type="entry name" value="HYDROXYPYRUVATE ISOMERASE-RELATED"/>
    <property type="match status" value="1"/>
</dbReference>
<feature type="signal peptide" evidence="5">
    <location>
        <begin position="1"/>
        <end position="28"/>
    </location>
</feature>
<keyword evidence="8" id="KW-1185">Reference proteome</keyword>
<dbReference type="EMBL" id="JABENB010000002">
    <property type="protein sequence ID" value="NNG40575.1"/>
    <property type="molecule type" value="Genomic_DNA"/>
</dbReference>
<comment type="caution">
    <text evidence="7">The sequence shown here is derived from an EMBL/GenBank/DDBJ whole genome shotgun (WGS) entry which is preliminary data.</text>
</comment>
<dbReference type="InterPro" id="IPR036237">
    <property type="entry name" value="Xyl_isomerase-like_sf"/>
</dbReference>
<feature type="active site" description="Proton donor/acceptor" evidence="4">
    <location>
        <position position="153"/>
    </location>
</feature>
<feature type="domain" description="Xylose isomerase-like TIM barrel" evidence="6">
    <location>
        <begin position="26"/>
        <end position="266"/>
    </location>
</feature>
<organism evidence="7 8">
    <name type="scientific">Flexivirga aerilata</name>
    <dbReference type="NCBI Taxonomy" id="1656889"/>
    <lineage>
        <taxon>Bacteria</taxon>
        <taxon>Bacillati</taxon>
        <taxon>Actinomycetota</taxon>
        <taxon>Actinomycetes</taxon>
        <taxon>Micrococcales</taxon>
        <taxon>Dermacoccaceae</taxon>
        <taxon>Flexivirga</taxon>
    </lineage>
</organism>
<proteinExistence type="inferred from homology"/>
<dbReference type="PANTHER" id="PTHR43489">
    <property type="entry name" value="ISOMERASE"/>
    <property type="match status" value="1"/>
</dbReference>
<sequence length="282" mass="29568">MTNTLRPWVANISMLFADLPFLARPAAAAAAGFTAVECWWPWPTATPTEQERSDFVTAVEDARVHLTGLNFFAGDMPAGERGIVCLAARRGEWEANLPVVAALGERLGCRQFNALYGNRAPGEDPATADAYAVEALAAAGAAVAGIGGTVLIEPVSGSPTYPVKTAADAVSVIDSVAAETGTRNLGFLCDLYHLAINGDDLTAVVERYGDRVAHVQLADAPGRGEPGTGDLDLDGPLDALIDRGYRGRVALEYKPSGDTARGLDAWLPRAHRAGTATPTLVE</sequence>
<dbReference type="GO" id="GO:0046487">
    <property type="term" value="P:glyoxylate metabolic process"/>
    <property type="evidence" value="ECO:0007669"/>
    <property type="project" value="TreeGrafter"/>
</dbReference>
<evidence type="ECO:0000256" key="5">
    <source>
        <dbReference type="SAM" id="SignalP"/>
    </source>
</evidence>
<dbReference type="InterPro" id="IPR013022">
    <property type="entry name" value="Xyl_isomerase-like_TIM-brl"/>
</dbReference>
<reference evidence="7 8" key="1">
    <citation type="submission" date="2020-05" db="EMBL/GenBank/DDBJ databases">
        <title>Flexivirga sp. ID2601S isolated from air conditioner.</title>
        <authorList>
            <person name="Kim D.H."/>
        </authorList>
    </citation>
    <scope>NUCLEOTIDE SEQUENCE [LARGE SCALE GENOMIC DNA]</scope>
    <source>
        <strain evidence="7 8">ID2601S</strain>
    </source>
</reference>
<evidence type="ECO:0000313" key="8">
    <source>
        <dbReference type="Proteomes" id="UP000557772"/>
    </source>
</evidence>